<dbReference type="GO" id="GO:0140114">
    <property type="term" value="P:cellular detoxification of fluoride"/>
    <property type="evidence" value="ECO:0007669"/>
    <property type="project" value="UniProtKB-UniRule"/>
</dbReference>
<evidence type="ECO:0000256" key="10">
    <source>
        <dbReference type="ARBA" id="ARBA00035585"/>
    </source>
</evidence>
<dbReference type="NCBIfam" id="TIGR00494">
    <property type="entry name" value="crcB"/>
    <property type="match status" value="1"/>
</dbReference>
<keyword evidence="6 11" id="KW-0406">Ion transport</keyword>
<keyword evidence="2 11" id="KW-1003">Cell membrane</keyword>
<organism evidence="12 13">
    <name type="scientific">Flavobacterium suncheonense GH29-5 = DSM 17707</name>
    <dbReference type="NCBI Taxonomy" id="1121899"/>
    <lineage>
        <taxon>Bacteria</taxon>
        <taxon>Pseudomonadati</taxon>
        <taxon>Bacteroidota</taxon>
        <taxon>Flavobacteriia</taxon>
        <taxon>Flavobacteriales</taxon>
        <taxon>Flavobacteriaceae</taxon>
        <taxon>Flavobacterium</taxon>
    </lineage>
</organism>
<dbReference type="HAMAP" id="MF_00454">
    <property type="entry name" value="FluC"/>
    <property type="match status" value="1"/>
</dbReference>
<gene>
    <name evidence="11" type="primary">fluC</name>
    <name evidence="11" type="synonym">crcB</name>
    <name evidence="12" type="ORF">Q764_00235</name>
</gene>
<protein>
    <recommendedName>
        <fullName evidence="11">Fluoride-specific ion channel FluC</fullName>
    </recommendedName>
</protein>
<evidence type="ECO:0000256" key="7">
    <source>
        <dbReference type="ARBA" id="ARBA00023136"/>
    </source>
</evidence>
<name>A0A0A2MG64_9FLAO</name>
<feature type="binding site" evidence="11">
    <location>
        <position position="75"/>
    </location>
    <ligand>
        <name>Na(+)</name>
        <dbReference type="ChEBI" id="CHEBI:29101"/>
        <note>structural</note>
    </ligand>
</feature>
<reference evidence="12 13" key="1">
    <citation type="submission" date="2013-09" db="EMBL/GenBank/DDBJ databases">
        <authorList>
            <person name="Zeng Z."/>
            <person name="Chen C."/>
        </authorList>
    </citation>
    <scope>NUCLEOTIDE SEQUENCE [LARGE SCALE GENOMIC DNA]</scope>
    <source>
        <strain evidence="12 13">GH29-5</strain>
    </source>
</reference>
<evidence type="ECO:0000256" key="3">
    <source>
        <dbReference type="ARBA" id="ARBA00022519"/>
    </source>
</evidence>
<evidence type="ECO:0000313" key="13">
    <source>
        <dbReference type="Proteomes" id="UP000030121"/>
    </source>
</evidence>
<evidence type="ECO:0000256" key="2">
    <source>
        <dbReference type="ARBA" id="ARBA00022475"/>
    </source>
</evidence>
<dbReference type="AlphaFoldDB" id="A0A0A2MG64"/>
<evidence type="ECO:0000256" key="6">
    <source>
        <dbReference type="ARBA" id="ARBA00023065"/>
    </source>
</evidence>
<comment type="activity regulation">
    <text evidence="11">Na(+) is not transported, but it plays an essential structural role and its presence is essential for fluoride channel function.</text>
</comment>
<sequence length="123" mass="13419">MRIILLIALGGGLGSVFRYLTAQFVNKHVQLYFPYATFTANILGCFLIGLFLGYLEKNHITNPDLKFFLVTGFCGGYTTFSTFSNENVQLLQANQIGTAFLYIGLSVILGLAATYAGLMVSKG</sequence>
<evidence type="ECO:0000256" key="11">
    <source>
        <dbReference type="HAMAP-Rule" id="MF_00454"/>
    </source>
</evidence>
<evidence type="ECO:0000256" key="1">
    <source>
        <dbReference type="ARBA" id="ARBA00004651"/>
    </source>
</evidence>
<dbReference type="eggNOG" id="COG0239">
    <property type="taxonomic scope" value="Bacteria"/>
</dbReference>
<dbReference type="RefSeq" id="WP_026979682.1">
    <property type="nucleotide sequence ID" value="NZ_AUCZ01000004.1"/>
</dbReference>
<keyword evidence="3" id="KW-0997">Cell inner membrane</keyword>
<feature type="transmembrane region" description="Helical" evidence="11">
    <location>
        <begin position="67"/>
        <end position="84"/>
    </location>
</feature>
<keyword evidence="11" id="KW-0813">Transport</keyword>
<feature type="transmembrane region" description="Helical" evidence="11">
    <location>
        <begin position="96"/>
        <end position="118"/>
    </location>
</feature>
<dbReference type="OrthoDB" id="9815830at2"/>
<keyword evidence="5 11" id="KW-1133">Transmembrane helix</keyword>
<dbReference type="GO" id="GO:0005886">
    <property type="term" value="C:plasma membrane"/>
    <property type="evidence" value="ECO:0007669"/>
    <property type="project" value="UniProtKB-SubCell"/>
</dbReference>
<keyword evidence="8 11" id="KW-0407">Ion channel</keyword>
<evidence type="ECO:0000256" key="9">
    <source>
        <dbReference type="ARBA" id="ARBA00035120"/>
    </source>
</evidence>
<feature type="transmembrane region" description="Helical" evidence="11">
    <location>
        <begin position="32"/>
        <end position="55"/>
    </location>
</feature>
<keyword evidence="4 11" id="KW-0812">Transmembrane</keyword>
<keyword evidence="7 11" id="KW-0472">Membrane</keyword>
<dbReference type="InterPro" id="IPR003691">
    <property type="entry name" value="FluC"/>
</dbReference>
<keyword evidence="11" id="KW-0915">Sodium</keyword>
<dbReference type="PANTHER" id="PTHR28259">
    <property type="entry name" value="FLUORIDE EXPORT PROTEIN 1-RELATED"/>
    <property type="match status" value="1"/>
</dbReference>
<keyword evidence="13" id="KW-1185">Reference proteome</keyword>
<comment type="catalytic activity">
    <reaction evidence="10">
        <text>fluoride(in) = fluoride(out)</text>
        <dbReference type="Rhea" id="RHEA:76159"/>
        <dbReference type="ChEBI" id="CHEBI:17051"/>
    </reaction>
    <physiologicalReaction direction="left-to-right" evidence="10">
        <dbReference type="Rhea" id="RHEA:76160"/>
    </physiologicalReaction>
</comment>
<evidence type="ECO:0000256" key="4">
    <source>
        <dbReference type="ARBA" id="ARBA00022692"/>
    </source>
</evidence>
<dbReference type="EMBL" id="JRLW01000001">
    <property type="protein sequence ID" value="KGO90586.1"/>
    <property type="molecule type" value="Genomic_DNA"/>
</dbReference>
<dbReference type="Pfam" id="PF02537">
    <property type="entry name" value="CRCB"/>
    <property type="match status" value="1"/>
</dbReference>
<evidence type="ECO:0000256" key="5">
    <source>
        <dbReference type="ARBA" id="ARBA00022989"/>
    </source>
</evidence>
<dbReference type="STRING" id="1121899.GCA_000430025_00921"/>
<comment type="subcellular location">
    <subcellularLocation>
        <location evidence="1 11">Cell membrane</location>
        <topology evidence="1 11">Multi-pass membrane protein</topology>
    </subcellularLocation>
</comment>
<keyword evidence="11" id="KW-0479">Metal-binding</keyword>
<comment type="similarity">
    <text evidence="9 11">Belongs to the fluoride channel Fluc/FEX (TC 1.A.43) family.</text>
</comment>
<accession>A0A0A2MG64</accession>
<dbReference type="Proteomes" id="UP000030121">
    <property type="component" value="Unassembled WGS sequence"/>
</dbReference>
<comment type="caution">
    <text evidence="12">The sequence shown here is derived from an EMBL/GenBank/DDBJ whole genome shotgun (WGS) entry which is preliminary data.</text>
</comment>
<dbReference type="GO" id="GO:0046872">
    <property type="term" value="F:metal ion binding"/>
    <property type="evidence" value="ECO:0007669"/>
    <property type="project" value="UniProtKB-KW"/>
</dbReference>
<dbReference type="GO" id="GO:0062054">
    <property type="term" value="F:fluoride channel activity"/>
    <property type="evidence" value="ECO:0007669"/>
    <property type="project" value="UniProtKB-UniRule"/>
</dbReference>
<feature type="binding site" evidence="11">
    <location>
        <position position="78"/>
    </location>
    <ligand>
        <name>Na(+)</name>
        <dbReference type="ChEBI" id="CHEBI:29101"/>
        <note>structural</note>
    </ligand>
</feature>
<comment type="function">
    <text evidence="11">Fluoride-specific ion channel. Important for reducing fluoride concentration in the cell, thus reducing its toxicity.</text>
</comment>
<dbReference type="PANTHER" id="PTHR28259:SF1">
    <property type="entry name" value="FLUORIDE EXPORT PROTEIN 1-RELATED"/>
    <property type="match status" value="1"/>
</dbReference>
<evidence type="ECO:0000256" key="8">
    <source>
        <dbReference type="ARBA" id="ARBA00023303"/>
    </source>
</evidence>
<proteinExistence type="inferred from homology"/>
<evidence type="ECO:0000313" key="12">
    <source>
        <dbReference type="EMBL" id="KGO90586.1"/>
    </source>
</evidence>